<keyword evidence="4" id="KW-1185">Reference proteome</keyword>
<feature type="region of interest" description="Disordered" evidence="1">
    <location>
        <begin position="20"/>
        <end position="75"/>
    </location>
</feature>
<evidence type="ECO:0000313" key="3">
    <source>
        <dbReference type="EMBL" id="ELP87143.1"/>
    </source>
</evidence>
<feature type="compositionally biased region" description="Basic and acidic residues" evidence="1">
    <location>
        <begin position="45"/>
        <end position="57"/>
    </location>
</feature>
<protein>
    <submittedName>
        <fullName evidence="3">Uncharacterized protein</fullName>
    </submittedName>
</protein>
<dbReference type="EMBL" id="KB206864">
    <property type="protein sequence ID" value="ELP87143.1"/>
    <property type="molecule type" value="Genomic_DNA"/>
</dbReference>
<sequence>MSFIFYCILFVISVAYDQPIDSSSSESPPNPTNLARRKSLSTGDVSKETKKKIDEQKTMGGSTGQMSKKHFVKNPFTKRKLKKQIELLPGSSEGAVGGIEPKEESEEVVVKPRTRSFTAGPVQLRAKRKGEKKKRPGSTPIPETEHVAPALVRSKSSENLHSIVVKHSEIPMFELFDGLRLLIMVMQDQLFDWCDLLHLMASRLKTYKITNQRIPVNLLNIESEFRILIEQLKQILKEGIVNQENAKTVAVLILRQLDMQSLSNLVSYHRDILMVYEGLFFATLKPQTTKTLGNQLVIPHTLFKKILQMLSTFVRYFPQSKIVEKAKNALVLFIEELKITNLNIEQRFFAKENKARFELSKFSLERYKLEGDQRLLFWKSKDERKALASRPLPPLPITPLQHPTTSDSDDSDKEGIYTKVK</sequence>
<dbReference type="RefSeq" id="XP_004253914.1">
    <property type="nucleotide sequence ID" value="XM_004253866.1"/>
</dbReference>
<feature type="region of interest" description="Disordered" evidence="1">
    <location>
        <begin position="92"/>
        <end position="144"/>
    </location>
</feature>
<accession>A0A0A1U5R5</accession>
<dbReference type="Proteomes" id="UP000014680">
    <property type="component" value="Unassembled WGS sequence"/>
</dbReference>
<feature type="chain" id="PRO_5001980208" evidence="2">
    <location>
        <begin position="18"/>
        <end position="421"/>
    </location>
</feature>
<dbReference type="VEuPathDB" id="AmoebaDB:EIN_497080"/>
<organism evidence="3 4">
    <name type="scientific">Entamoeba invadens IP1</name>
    <dbReference type="NCBI Taxonomy" id="370355"/>
    <lineage>
        <taxon>Eukaryota</taxon>
        <taxon>Amoebozoa</taxon>
        <taxon>Evosea</taxon>
        <taxon>Archamoebae</taxon>
        <taxon>Mastigamoebida</taxon>
        <taxon>Entamoebidae</taxon>
        <taxon>Entamoeba</taxon>
    </lineage>
</organism>
<evidence type="ECO:0000256" key="1">
    <source>
        <dbReference type="SAM" id="MobiDB-lite"/>
    </source>
</evidence>
<feature type="signal peptide" evidence="2">
    <location>
        <begin position="1"/>
        <end position="17"/>
    </location>
</feature>
<feature type="compositionally biased region" description="Basic residues" evidence="1">
    <location>
        <begin position="125"/>
        <end position="136"/>
    </location>
</feature>
<proteinExistence type="predicted"/>
<gene>
    <name evidence="3" type="ORF">EIN_497080</name>
</gene>
<feature type="region of interest" description="Disordered" evidence="1">
    <location>
        <begin position="389"/>
        <end position="421"/>
    </location>
</feature>
<dbReference type="KEGG" id="eiv:EIN_497080"/>
<evidence type="ECO:0000313" key="4">
    <source>
        <dbReference type="Proteomes" id="UP000014680"/>
    </source>
</evidence>
<dbReference type="AlphaFoldDB" id="A0A0A1U5R5"/>
<name>A0A0A1U5R5_ENTIV</name>
<reference evidence="3 4" key="1">
    <citation type="submission" date="2012-10" db="EMBL/GenBank/DDBJ databases">
        <authorList>
            <person name="Zafar N."/>
            <person name="Inman J."/>
            <person name="Hall N."/>
            <person name="Lorenzi H."/>
            <person name="Caler E."/>
        </authorList>
    </citation>
    <scope>NUCLEOTIDE SEQUENCE [LARGE SCALE GENOMIC DNA]</scope>
    <source>
        <strain evidence="3 4">IP1</strain>
    </source>
</reference>
<keyword evidence="2" id="KW-0732">Signal</keyword>
<evidence type="ECO:0000256" key="2">
    <source>
        <dbReference type="SAM" id="SignalP"/>
    </source>
</evidence>
<dbReference type="GeneID" id="14886084"/>